<reference evidence="2" key="1">
    <citation type="submission" date="2019-10" db="EMBL/GenBank/DDBJ databases">
        <authorList>
            <consortium name="DOE Joint Genome Institute"/>
            <person name="Kuo A."/>
            <person name="Miyauchi S."/>
            <person name="Kiss E."/>
            <person name="Drula E."/>
            <person name="Kohler A."/>
            <person name="Sanchez-Garcia M."/>
            <person name="Andreopoulos B."/>
            <person name="Barry K.W."/>
            <person name="Bonito G."/>
            <person name="Buee M."/>
            <person name="Carver A."/>
            <person name="Chen C."/>
            <person name="Cichocki N."/>
            <person name="Clum A."/>
            <person name="Culley D."/>
            <person name="Crous P.W."/>
            <person name="Fauchery L."/>
            <person name="Girlanda M."/>
            <person name="Hayes R."/>
            <person name="Keri Z."/>
            <person name="LaButti K."/>
            <person name="Lipzen A."/>
            <person name="Lombard V."/>
            <person name="Magnuson J."/>
            <person name="Maillard F."/>
            <person name="Morin E."/>
            <person name="Murat C."/>
            <person name="Nolan M."/>
            <person name="Ohm R."/>
            <person name="Pangilinan J."/>
            <person name="Pereira M."/>
            <person name="Perotto S."/>
            <person name="Peter M."/>
            <person name="Riley R."/>
            <person name="Sitrit Y."/>
            <person name="Stielow B."/>
            <person name="Szollosi G."/>
            <person name="Zifcakova L."/>
            <person name="Stursova M."/>
            <person name="Spatafora J.W."/>
            <person name="Tedersoo L."/>
            <person name="Vaario L.-M."/>
            <person name="Yamada A."/>
            <person name="Yan M."/>
            <person name="Wang P."/>
            <person name="Xu J."/>
            <person name="Bruns T."/>
            <person name="Baldrian P."/>
            <person name="Vilgalys R."/>
            <person name="Henrissat B."/>
            <person name="Grigoriev I.V."/>
            <person name="Hibbett D."/>
            <person name="Nagy L.G."/>
            <person name="Martin F.M."/>
        </authorList>
    </citation>
    <scope>NUCLEOTIDE SEQUENCE</scope>
    <source>
        <strain evidence="2">BED1</strain>
    </source>
</reference>
<gene>
    <name evidence="2" type="ORF">L210DRAFT_3646226</name>
</gene>
<reference evidence="2" key="2">
    <citation type="journal article" date="2020" name="Nat. Commun.">
        <title>Large-scale genome sequencing of mycorrhizal fungi provides insights into the early evolution of symbiotic traits.</title>
        <authorList>
            <person name="Miyauchi S."/>
            <person name="Kiss E."/>
            <person name="Kuo A."/>
            <person name="Drula E."/>
            <person name="Kohler A."/>
            <person name="Sanchez-Garcia M."/>
            <person name="Morin E."/>
            <person name="Andreopoulos B."/>
            <person name="Barry K.W."/>
            <person name="Bonito G."/>
            <person name="Buee M."/>
            <person name="Carver A."/>
            <person name="Chen C."/>
            <person name="Cichocki N."/>
            <person name="Clum A."/>
            <person name="Culley D."/>
            <person name="Crous P.W."/>
            <person name="Fauchery L."/>
            <person name="Girlanda M."/>
            <person name="Hayes R.D."/>
            <person name="Keri Z."/>
            <person name="LaButti K."/>
            <person name="Lipzen A."/>
            <person name="Lombard V."/>
            <person name="Magnuson J."/>
            <person name="Maillard F."/>
            <person name="Murat C."/>
            <person name="Nolan M."/>
            <person name="Ohm R.A."/>
            <person name="Pangilinan J."/>
            <person name="Pereira M.F."/>
            <person name="Perotto S."/>
            <person name="Peter M."/>
            <person name="Pfister S."/>
            <person name="Riley R."/>
            <person name="Sitrit Y."/>
            <person name="Stielow J.B."/>
            <person name="Szollosi G."/>
            <person name="Zifcakova L."/>
            <person name="Stursova M."/>
            <person name="Spatafora J.W."/>
            <person name="Tedersoo L."/>
            <person name="Vaario L.M."/>
            <person name="Yamada A."/>
            <person name="Yan M."/>
            <person name="Wang P."/>
            <person name="Xu J."/>
            <person name="Bruns T."/>
            <person name="Baldrian P."/>
            <person name="Vilgalys R."/>
            <person name="Dunand C."/>
            <person name="Henrissat B."/>
            <person name="Grigoriev I.V."/>
            <person name="Hibbett D."/>
            <person name="Nagy L.G."/>
            <person name="Martin F.M."/>
        </authorList>
    </citation>
    <scope>NUCLEOTIDE SEQUENCE</scope>
    <source>
        <strain evidence="2">BED1</strain>
    </source>
</reference>
<feature type="region of interest" description="Disordered" evidence="1">
    <location>
        <begin position="254"/>
        <end position="280"/>
    </location>
</feature>
<accession>A0AAD4BTI7</accession>
<proteinExistence type="predicted"/>
<dbReference type="Proteomes" id="UP001194468">
    <property type="component" value="Unassembled WGS sequence"/>
</dbReference>
<evidence type="ECO:0000256" key="1">
    <source>
        <dbReference type="SAM" id="MobiDB-lite"/>
    </source>
</evidence>
<evidence type="ECO:0000313" key="3">
    <source>
        <dbReference type="Proteomes" id="UP001194468"/>
    </source>
</evidence>
<name>A0AAD4BTI7_BOLED</name>
<sequence length="449" mass="50663">MSSSSASKHSINVTNSPIQVTLEAECLHLQEEKEAKKEEQKKNGIKFFPFADVPPPSTIPITQSPLTLCKLCKGEYISLYFFTNKGLTDAQSLSHSINEDAFALLPDEQGLHSFVPITTAKAKQSIIENCDLTWTQIDEATHHMIQAMKEAEWPEEHIQALFGFWMNLGMHDWRHDVDESAHQALIIYQATYHRCWQDTLGTTSSFNLKHIDQEALMRIKVKIIDQKYQATEKWAQEVMDKLITTITQLQSNPSSSAASALQHHPSSYNRAPSFSKRPASLPSEATQLLHKWNKSFRAPKEPLLVRTTPYPHVLSVLALTPTSYQLSNAPMLVLKSTNDSASNSNAERAARKNMFTHTSAQDVLPPLALSIAFMHRSAQVQTPYKPDIWEHFIQIANLSQHFDDIPNRLRYSFIVDCPRISHLQSPSNPPSVNMYLDQSYTALTGPSKS</sequence>
<dbReference type="EMBL" id="WHUW01000014">
    <property type="protein sequence ID" value="KAF8439451.1"/>
    <property type="molecule type" value="Genomic_DNA"/>
</dbReference>
<protein>
    <submittedName>
        <fullName evidence="2">Uncharacterized protein</fullName>
    </submittedName>
</protein>
<evidence type="ECO:0000313" key="2">
    <source>
        <dbReference type="EMBL" id="KAF8439451.1"/>
    </source>
</evidence>
<comment type="caution">
    <text evidence="2">The sequence shown here is derived from an EMBL/GenBank/DDBJ whole genome shotgun (WGS) entry which is preliminary data.</text>
</comment>
<keyword evidence="3" id="KW-1185">Reference proteome</keyword>
<organism evidence="2 3">
    <name type="scientific">Boletus edulis BED1</name>
    <dbReference type="NCBI Taxonomy" id="1328754"/>
    <lineage>
        <taxon>Eukaryota</taxon>
        <taxon>Fungi</taxon>
        <taxon>Dikarya</taxon>
        <taxon>Basidiomycota</taxon>
        <taxon>Agaricomycotina</taxon>
        <taxon>Agaricomycetes</taxon>
        <taxon>Agaricomycetidae</taxon>
        <taxon>Boletales</taxon>
        <taxon>Boletineae</taxon>
        <taxon>Boletaceae</taxon>
        <taxon>Boletoideae</taxon>
        <taxon>Boletus</taxon>
    </lineage>
</organism>
<dbReference type="AlphaFoldDB" id="A0AAD4BTI7"/>
<feature type="compositionally biased region" description="Polar residues" evidence="1">
    <location>
        <begin position="254"/>
        <end position="272"/>
    </location>
</feature>